<gene>
    <name evidence="4" type="ORF">PGLA_01665</name>
</gene>
<evidence type="ECO:0000256" key="3">
    <source>
        <dbReference type="SAM" id="Phobius"/>
    </source>
</evidence>
<evidence type="ECO:0000256" key="1">
    <source>
        <dbReference type="ARBA" id="ARBA00005278"/>
    </source>
</evidence>
<dbReference type="EMBL" id="LVJH01000002">
    <property type="protein sequence ID" value="OAB46126.1"/>
    <property type="molecule type" value="Genomic_DNA"/>
</dbReference>
<keyword evidence="3" id="KW-0812">Transmembrane</keyword>
<name>A0A168NUU1_9BACL</name>
<feature type="transmembrane region" description="Helical" evidence="3">
    <location>
        <begin position="449"/>
        <end position="473"/>
    </location>
</feature>
<dbReference type="GO" id="GO:0016020">
    <property type="term" value="C:membrane"/>
    <property type="evidence" value="ECO:0007669"/>
    <property type="project" value="InterPro"/>
</dbReference>
<feature type="transmembrane region" description="Helical" evidence="3">
    <location>
        <begin position="415"/>
        <end position="437"/>
    </location>
</feature>
<evidence type="ECO:0000256" key="2">
    <source>
        <dbReference type="ARBA" id="ARBA00023136"/>
    </source>
</evidence>
<reference evidence="4 5" key="1">
    <citation type="submission" date="2016-03" db="EMBL/GenBank/DDBJ databases">
        <title>Draft genome sequence of Paenibacillus glacialis DSM 22343.</title>
        <authorList>
            <person name="Shin S.-K."/>
            <person name="Yi H."/>
        </authorList>
    </citation>
    <scope>NUCLEOTIDE SEQUENCE [LARGE SCALE GENOMIC DNA]</scope>
    <source>
        <strain evidence="4 5">DSM 22343</strain>
    </source>
</reference>
<dbReference type="PANTHER" id="PTHR22550">
    <property type="entry name" value="SPORE GERMINATION PROTEIN"/>
    <property type="match status" value="1"/>
</dbReference>
<dbReference type="STRING" id="494026.PGLA_01665"/>
<dbReference type="InterPro" id="IPR050768">
    <property type="entry name" value="UPF0353/GerABKA_families"/>
</dbReference>
<comment type="similarity">
    <text evidence="1">Belongs to the GerABKA family.</text>
</comment>
<dbReference type="InterPro" id="IPR004995">
    <property type="entry name" value="Spore_Ger"/>
</dbReference>
<organism evidence="4 5">
    <name type="scientific">Paenibacillus glacialis</name>
    <dbReference type="NCBI Taxonomy" id="494026"/>
    <lineage>
        <taxon>Bacteria</taxon>
        <taxon>Bacillati</taxon>
        <taxon>Bacillota</taxon>
        <taxon>Bacilli</taxon>
        <taxon>Bacillales</taxon>
        <taxon>Paenibacillaceae</taxon>
        <taxon>Paenibacillus</taxon>
    </lineage>
</organism>
<protein>
    <submittedName>
        <fullName evidence="4">Spore gernimation protein KA</fullName>
    </submittedName>
</protein>
<dbReference type="RefSeq" id="WP_068527748.1">
    <property type="nucleotide sequence ID" value="NZ_LVJH01000002.1"/>
</dbReference>
<evidence type="ECO:0000313" key="4">
    <source>
        <dbReference type="EMBL" id="OAB46126.1"/>
    </source>
</evidence>
<evidence type="ECO:0000313" key="5">
    <source>
        <dbReference type="Proteomes" id="UP000076967"/>
    </source>
</evidence>
<dbReference type="AlphaFoldDB" id="A0A168NUU1"/>
<sequence length="536" mass="59552">MDFMSRVITKMFKNPSLGNSDSSKEPEQTKVPLTINLQENLQHINNSLGNSSDIVIREIQIGSERQIKAAIIFTDGLADSKSIQNFIMESLMLNIANADPNHLITSQEDIFQVLKDHFLTAGDIKDVTEWGPLLTSLLSGDAILLLEGYSKGFSIGMRGWKDRGVTETTTETVIRGPKEGFTESLRTNTALIRRKIKDPNLWLETKEIGRVTKTDVAIMYIKGIVSDDIVKEVHARLDRINIDGILESGYIEELIHDETYTPFPTIYHTERPDIIAADLLEGKVAILVDGTPMVLVVPIVLISFFQAAEDYYQRADISTLIRILRFISVFISLLGPALYIAITTFHQEMLPTQLLINLAAQREGVPFPAFIEALMMEVSFEILREASLRLPKAIAQSISIVGTLVIGSAAVEAGFISAAMVIVVAITAISSFVLPAYNMAMTIRMLRFLMMGLAASFGLYGIIIGVIAIVLHLCSLRSFGVPYMSPLAPFILEDQKDTLFRMPRWAMFSRPRMISKNNIIREQSTPPEKPQDNTGG</sequence>
<dbReference type="Proteomes" id="UP000076967">
    <property type="component" value="Unassembled WGS sequence"/>
</dbReference>
<feature type="transmembrane region" description="Helical" evidence="3">
    <location>
        <begin position="284"/>
        <end position="305"/>
    </location>
</feature>
<dbReference type="GO" id="GO:0009847">
    <property type="term" value="P:spore germination"/>
    <property type="evidence" value="ECO:0007669"/>
    <property type="project" value="InterPro"/>
</dbReference>
<dbReference type="OrthoDB" id="1726708at2"/>
<proteinExistence type="inferred from homology"/>
<dbReference type="PIRSF" id="PIRSF005690">
    <property type="entry name" value="GerBA"/>
    <property type="match status" value="1"/>
</dbReference>
<comment type="caution">
    <text evidence="4">The sequence shown here is derived from an EMBL/GenBank/DDBJ whole genome shotgun (WGS) entry which is preliminary data.</text>
</comment>
<keyword evidence="5" id="KW-1185">Reference proteome</keyword>
<keyword evidence="3" id="KW-1133">Transmembrane helix</keyword>
<dbReference type="PANTHER" id="PTHR22550:SF5">
    <property type="entry name" value="LEUCINE ZIPPER PROTEIN 4"/>
    <property type="match status" value="1"/>
</dbReference>
<feature type="transmembrane region" description="Helical" evidence="3">
    <location>
        <begin position="326"/>
        <end position="345"/>
    </location>
</feature>
<dbReference type="Pfam" id="PF03323">
    <property type="entry name" value="GerA"/>
    <property type="match status" value="1"/>
</dbReference>
<keyword evidence="2 3" id="KW-0472">Membrane</keyword>
<accession>A0A168NUU1</accession>